<evidence type="ECO:0000256" key="1">
    <source>
        <dbReference type="SAM" id="Phobius"/>
    </source>
</evidence>
<organism evidence="2">
    <name type="scientific">Bandra megavirus</name>
    <dbReference type="NCBI Taxonomy" id="2071566"/>
    <lineage>
        <taxon>Viruses</taxon>
        <taxon>Varidnaviria</taxon>
        <taxon>Bamfordvirae</taxon>
        <taxon>Nucleocytoviricota</taxon>
        <taxon>Megaviricetes</taxon>
        <taxon>Imitervirales</taxon>
        <taxon>Mimiviridae</taxon>
        <taxon>Megamimivirinae</taxon>
        <taxon>Megavirus</taxon>
    </lineage>
</organism>
<feature type="transmembrane region" description="Helical" evidence="1">
    <location>
        <begin position="6"/>
        <end position="25"/>
    </location>
</feature>
<keyword evidence="1" id="KW-0472">Membrane</keyword>
<sequence>MILTQHLVQGIIVIIILLIIIYFLFLSDKSQNTSPERFDMTQNQFYNLDNKTTLDNYYTPISHQLSTVDNAICSPDCCGTQWPMSDGLTAEDIKYQISNMNNKNNIGTNYTCSNGNNGRGCPCLTPKSYNMLTNRGISEPKKYTNNHLSDHLSNHLSSHLSNHLSDHLSDNTNNGMTKYLINHAKDHVSGLTNYLLNSPKQELKDLVPFGMTSPYTNNRLINDLIYRKNPDNLDNVQSYGSIN</sequence>
<protein>
    <submittedName>
        <fullName evidence="2">Uncharacterized protein</fullName>
    </submittedName>
</protein>
<accession>A0A2K9V8B0</accession>
<name>A0A2K9V8B0_9VIRU</name>
<keyword evidence="1" id="KW-1133">Transmembrane helix</keyword>
<evidence type="ECO:0000313" key="2">
    <source>
        <dbReference type="EMBL" id="AUV58426.1"/>
    </source>
</evidence>
<proteinExistence type="predicted"/>
<reference evidence="2" key="1">
    <citation type="submission" date="2018-01" db="EMBL/GenBank/DDBJ databases">
        <title>Draft genome sequence of Bandra megavirus.</title>
        <authorList>
            <person name="Chatterjee A."/>
            <person name="Yadav R."/>
            <person name="Kondabagil K."/>
        </authorList>
    </citation>
    <scope>NUCLEOTIDE SEQUENCE</scope>
    <source>
        <strain evidence="2">KK-1</strain>
    </source>
</reference>
<dbReference type="EMBL" id="MG779341">
    <property type="protein sequence ID" value="AUV58426.1"/>
    <property type="molecule type" value="Genomic_DNA"/>
</dbReference>
<keyword evidence="1" id="KW-0812">Transmembrane</keyword>